<dbReference type="InterPro" id="IPR043129">
    <property type="entry name" value="ATPase_NBD"/>
</dbReference>
<name>A0ABR1HV73_9HYPO</name>
<sequence>MAAAFPGSSAHTPVFVGIDFGTTFSGLSYSIGNTSGTRELRWSGNDRIKFPSRVSSSNGNLLCGPCVPETDQAIEWFKLGLLHPDSLDPKIRKSPIFKQNDSLRLELELTAVEVSGYLLAYMWSTLLGQLERTNPGETFAFFLTIAVPASWSSFSRNSLEAAVEKSKISDRVCKPVSFVTEPEATILGTVMECIEVLTGEPSGPSRMLDLQIGDNVLSFDCGGGTTDTVACTITNCNPPTMTECTPATCTFSGAIRVDDGFMKLLDTKLEREPLRKGFRSEKYKHYQEFARKAWHEDMKVYFGGNVSEWVYDIPEDWLSANRRSIRRQLKFTSEELDPVFEPVLEIAQLVEDQIHLVLAKTSKAPKYVIVSGGFGLNRYVRTIISERVKQVSRDIEHPILAVGFSDETTLGAVSRGAAQHCRLRHGSDPALVQSGLRIGAHVTRASYGIRSPSGGTMFRWLCHEGDTLRAEGSDLYSLRPTEFDVTEEDGKAVLALDLFTQKAGANVQRATRVTWKSGLDTHVLHAASRAVKIQLVYDGVGLRIAVYLDNCRQSDDNVTVVNPYLG</sequence>
<dbReference type="Gene3D" id="3.90.640.10">
    <property type="entry name" value="Actin, Chain A, domain 4"/>
    <property type="match status" value="1"/>
</dbReference>
<dbReference type="CDD" id="cd10170">
    <property type="entry name" value="ASKHA_NBD_HSP70"/>
    <property type="match status" value="1"/>
</dbReference>
<dbReference type="SUPFAM" id="SSF53067">
    <property type="entry name" value="Actin-like ATPase domain"/>
    <property type="match status" value="2"/>
</dbReference>
<accession>A0ABR1HV73</accession>
<dbReference type="PANTHER" id="PTHR14187:SF5">
    <property type="entry name" value="HEAT SHOCK 70 KDA PROTEIN 12A"/>
    <property type="match status" value="1"/>
</dbReference>
<protein>
    <recommendedName>
        <fullName evidence="3">Actin-like ATPase domain-containing protein</fullName>
    </recommendedName>
</protein>
<evidence type="ECO:0000313" key="1">
    <source>
        <dbReference type="EMBL" id="KAK7424790.1"/>
    </source>
</evidence>
<dbReference type="PANTHER" id="PTHR14187">
    <property type="entry name" value="ALPHA KINASE/ELONGATION FACTOR 2 KINASE"/>
    <property type="match status" value="1"/>
</dbReference>
<reference evidence="1 2" key="1">
    <citation type="journal article" date="2025" name="Microbiol. Resour. Announc.">
        <title>Draft genome sequences for Neonectria magnoliae and Neonectria punicea, canker pathogens of Liriodendron tulipifera and Acer saccharum in West Virginia.</title>
        <authorList>
            <person name="Petronek H.M."/>
            <person name="Kasson M.T."/>
            <person name="Metheny A.M."/>
            <person name="Stauder C.M."/>
            <person name="Lovett B."/>
            <person name="Lynch S.C."/>
            <person name="Garnas J.R."/>
            <person name="Kasson L.R."/>
            <person name="Stajich J.E."/>
        </authorList>
    </citation>
    <scope>NUCLEOTIDE SEQUENCE [LARGE SCALE GENOMIC DNA]</scope>
    <source>
        <strain evidence="1 2">NRRL 64653</strain>
    </source>
</reference>
<dbReference type="EMBL" id="JAZAVJ010000003">
    <property type="protein sequence ID" value="KAK7424790.1"/>
    <property type="molecule type" value="Genomic_DNA"/>
</dbReference>
<gene>
    <name evidence="1" type="ORF">QQX98_000374</name>
</gene>
<keyword evidence="2" id="KW-1185">Reference proteome</keyword>
<evidence type="ECO:0000313" key="2">
    <source>
        <dbReference type="Proteomes" id="UP001498476"/>
    </source>
</evidence>
<dbReference type="Proteomes" id="UP001498476">
    <property type="component" value="Unassembled WGS sequence"/>
</dbReference>
<organism evidence="1 2">
    <name type="scientific">Neonectria punicea</name>
    <dbReference type="NCBI Taxonomy" id="979145"/>
    <lineage>
        <taxon>Eukaryota</taxon>
        <taxon>Fungi</taxon>
        <taxon>Dikarya</taxon>
        <taxon>Ascomycota</taxon>
        <taxon>Pezizomycotina</taxon>
        <taxon>Sordariomycetes</taxon>
        <taxon>Hypocreomycetidae</taxon>
        <taxon>Hypocreales</taxon>
        <taxon>Nectriaceae</taxon>
        <taxon>Neonectria</taxon>
    </lineage>
</organism>
<proteinExistence type="predicted"/>
<dbReference type="Gene3D" id="3.30.420.40">
    <property type="match status" value="2"/>
</dbReference>
<evidence type="ECO:0008006" key="3">
    <source>
        <dbReference type="Google" id="ProtNLM"/>
    </source>
</evidence>
<comment type="caution">
    <text evidence="1">The sequence shown here is derived from an EMBL/GenBank/DDBJ whole genome shotgun (WGS) entry which is preliminary data.</text>
</comment>